<comment type="similarity">
    <text evidence="1 5">Belongs to the HisA/HisF family.</text>
</comment>
<evidence type="ECO:0000256" key="3">
    <source>
        <dbReference type="ARBA" id="ARBA00023102"/>
    </source>
</evidence>
<dbReference type="Gene3D" id="3.20.20.70">
    <property type="entry name" value="Aldolase class I"/>
    <property type="match status" value="1"/>
</dbReference>
<name>Q2VNQ0_METAI</name>
<dbReference type="InterPro" id="IPR044524">
    <property type="entry name" value="Isoase_HisA-like"/>
</dbReference>
<dbReference type="GO" id="GO:0003949">
    <property type="term" value="F:1-(5-phosphoribosyl)-5-[(5-phosphoribosylamino)methylideneamino]imidazole-4-carboxamide isomerase activity"/>
    <property type="evidence" value="ECO:0007669"/>
    <property type="project" value="InterPro"/>
</dbReference>
<dbReference type="GO" id="GO:0005737">
    <property type="term" value="C:cytoplasm"/>
    <property type="evidence" value="ECO:0007669"/>
    <property type="project" value="TreeGrafter"/>
</dbReference>
<evidence type="ECO:0000256" key="4">
    <source>
        <dbReference type="ARBA" id="ARBA00029440"/>
    </source>
</evidence>
<evidence type="ECO:0000256" key="1">
    <source>
        <dbReference type="ARBA" id="ARBA00009667"/>
    </source>
</evidence>
<reference evidence="6" key="1">
    <citation type="submission" date="2005-06" db="EMBL/GenBank/DDBJ databases">
        <title>First Genome Data from Uncultured Upland Soil Cluster a Methanotrophs Provide Further Evidence for a Close Phylogenetic Relationship to Methylocapsa acidiphila B2 and High-Affinity Methanotrophy Based on pMMO.</title>
        <authorList>
            <person name="Ricke P."/>
            <person name="Kube M."/>
            <person name="Nakagawa S."/>
            <person name="Erkel C."/>
            <person name="Reinhardt R."/>
            <person name="Liesack W."/>
        </authorList>
    </citation>
    <scope>NUCLEOTIDE SEQUENCE</scope>
</reference>
<dbReference type="AlphaFoldDB" id="Q2VNQ0"/>
<protein>
    <submittedName>
        <fullName evidence="6">Putative formaldeyhyde oxidation protein</fullName>
    </submittedName>
</protein>
<dbReference type="GO" id="GO:0000105">
    <property type="term" value="P:L-histidine biosynthetic process"/>
    <property type="evidence" value="ECO:0007669"/>
    <property type="project" value="UniProtKB-KW"/>
</dbReference>
<dbReference type="PANTHER" id="PTHR43090:SF2">
    <property type="entry name" value="1-(5-PHOSPHORIBOSYL)-5-[(5-PHOSPHORIBOSYLAMINO)METHYLIDENEAMINO] IMIDAZOLE-4-CARBOXAMIDE ISOMERASE"/>
    <property type="match status" value="1"/>
</dbReference>
<dbReference type="PANTHER" id="PTHR43090">
    <property type="entry name" value="1-(5-PHOSPHORIBOSYL)-5-[(5-PHOSPHORIBOSYLAMINO)METHYLIDENEAMINO] IMIDAZOLE-4-CARBOXAMIDE ISOMERASE"/>
    <property type="match status" value="1"/>
</dbReference>
<evidence type="ECO:0000256" key="5">
    <source>
        <dbReference type="RuleBase" id="RU003657"/>
    </source>
</evidence>
<accession>Q2VNQ0</accession>
<evidence type="ECO:0000313" key="6">
    <source>
        <dbReference type="EMBL" id="CAJ01582.2"/>
    </source>
</evidence>
<keyword evidence="2 5" id="KW-0028">Amino-acid biosynthesis</keyword>
<keyword evidence="3 5" id="KW-0368">Histidine biosynthesis</keyword>
<dbReference type="Pfam" id="PF00977">
    <property type="entry name" value="His_biosynth"/>
    <property type="match status" value="1"/>
</dbReference>
<dbReference type="InterPro" id="IPR011060">
    <property type="entry name" value="RibuloseP-bd_barrel"/>
</dbReference>
<dbReference type="GO" id="GO:0000162">
    <property type="term" value="P:L-tryptophan biosynthetic process"/>
    <property type="evidence" value="ECO:0007669"/>
    <property type="project" value="TreeGrafter"/>
</dbReference>
<gene>
    <name evidence="6" type="ORF">orf4</name>
</gene>
<comment type="pathway">
    <text evidence="4">Amino-acid biosynthesis.</text>
</comment>
<dbReference type="InterPro" id="IPR013785">
    <property type="entry name" value="Aldolase_TIM"/>
</dbReference>
<dbReference type="SUPFAM" id="SSF51366">
    <property type="entry name" value="Ribulose-phoshate binding barrel"/>
    <property type="match status" value="1"/>
</dbReference>
<sequence>MSVFPFPIVYAADLDAIEARGSHEESLLELCEAFPGVAFWVDAGVRDAEQARSWLARQRRAHLVLGSENLGDLSVLKALRGEDRVLLSLDFRGEIFLGPEGLYAAPELWPKRVIAMTLSRVGATSGPDMERIRAVVGLANHSAVFAAGGLRGPSDLATLSEAGVSGVLVASALHDGALTRDDLAALVTSA</sequence>
<proteinExistence type="inferred from homology"/>
<organism evidence="6">
    <name type="scientific">Methylocapsa acidiphila</name>
    <dbReference type="NCBI Taxonomy" id="133552"/>
    <lineage>
        <taxon>Bacteria</taxon>
        <taxon>Pseudomonadati</taxon>
        <taxon>Pseudomonadota</taxon>
        <taxon>Alphaproteobacteria</taxon>
        <taxon>Hyphomicrobiales</taxon>
        <taxon>Beijerinckiaceae</taxon>
        <taxon>Methylocapsa</taxon>
    </lineage>
</organism>
<dbReference type="EMBL" id="CT005238">
    <property type="protein sequence ID" value="CAJ01582.2"/>
    <property type="molecule type" value="Genomic_DNA"/>
</dbReference>
<evidence type="ECO:0000256" key="2">
    <source>
        <dbReference type="ARBA" id="ARBA00022605"/>
    </source>
</evidence>
<dbReference type="InterPro" id="IPR006062">
    <property type="entry name" value="His_biosynth"/>
</dbReference>